<dbReference type="PANTHER" id="PTHR10285">
    <property type="entry name" value="URIDINE KINASE"/>
    <property type="match status" value="1"/>
</dbReference>
<sequence>MDTLDSVSSTLPTAPDPTPPLQSRIIDDKSPLCIPFILSKIAEYRSSLPPNQPNPRPFIIGLNGVQGVGKTTLVKALAETLQEREGLNTLVVSIDDFYLTHEDQLRLAEENSDNALVQFRGEPGTHDLPLLTSFLHALLTHSPTHLPLYDKSSHHGLGDRTPPSTWPPINNPALSKPSHLNIQVLLLEGWLTGFRPLPASVIEAKYLDYTHHKTLAHHKLDHLLFINEKLKHYEPVWNEFDAFIHIDAKELEWVYDWRLEQEEQLRKERGTGMSAEMVKKFVDGEGVFRGDERKRGRQLRLVVGRDRGVVEHVVI</sequence>
<keyword evidence="7" id="KW-0067">ATP-binding</keyword>
<reference evidence="13" key="1">
    <citation type="journal article" date="2023" name="Mol. Phylogenet. Evol.">
        <title>Genome-scale phylogeny and comparative genomics of the fungal order Sordariales.</title>
        <authorList>
            <person name="Hensen N."/>
            <person name="Bonometti L."/>
            <person name="Westerberg I."/>
            <person name="Brannstrom I.O."/>
            <person name="Guillou S."/>
            <person name="Cros-Aarteil S."/>
            <person name="Calhoun S."/>
            <person name="Haridas S."/>
            <person name="Kuo A."/>
            <person name="Mondo S."/>
            <person name="Pangilinan J."/>
            <person name="Riley R."/>
            <person name="LaButti K."/>
            <person name="Andreopoulos B."/>
            <person name="Lipzen A."/>
            <person name="Chen C."/>
            <person name="Yan M."/>
            <person name="Daum C."/>
            <person name="Ng V."/>
            <person name="Clum A."/>
            <person name="Steindorff A."/>
            <person name="Ohm R.A."/>
            <person name="Martin F."/>
            <person name="Silar P."/>
            <person name="Natvig D.O."/>
            <person name="Lalanne C."/>
            <person name="Gautier V."/>
            <person name="Ament-Velasquez S.L."/>
            <person name="Kruys A."/>
            <person name="Hutchinson M.I."/>
            <person name="Powell A.J."/>
            <person name="Barry K."/>
            <person name="Miller A.N."/>
            <person name="Grigoriev I.V."/>
            <person name="Debuchy R."/>
            <person name="Gladieux P."/>
            <person name="Hiltunen Thoren M."/>
            <person name="Johannesson H."/>
        </authorList>
    </citation>
    <scope>NUCLEOTIDE SEQUENCE</scope>
    <source>
        <strain evidence="13">FGSC 1904</strain>
    </source>
</reference>
<evidence type="ECO:0000256" key="1">
    <source>
        <dbReference type="ARBA" id="ARBA00004123"/>
    </source>
</evidence>
<keyword evidence="8" id="KW-0342">GTP-binding</keyword>
<evidence type="ECO:0000256" key="7">
    <source>
        <dbReference type="ARBA" id="ARBA00022840"/>
    </source>
</evidence>
<evidence type="ECO:0000259" key="12">
    <source>
        <dbReference type="Pfam" id="PF00448"/>
    </source>
</evidence>
<evidence type="ECO:0000256" key="10">
    <source>
        <dbReference type="ARBA" id="ARBA00061312"/>
    </source>
</evidence>
<dbReference type="Proteomes" id="UP001281003">
    <property type="component" value="Unassembled WGS sequence"/>
</dbReference>
<dbReference type="FunFam" id="3.40.50.300:FF:001691">
    <property type="entry name" value="Probable ATP-dependent kinase TDA10"/>
    <property type="match status" value="1"/>
</dbReference>
<dbReference type="GO" id="GO:0005634">
    <property type="term" value="C:nucleus"/>
    <property type="evidence" value="ECO:0007669"/>
    <property type="project" value="UniProtKB-SubCell"/>
</dbReference>
<keyword evidence="3" id="KW-0963">Cytoplasm</keyword>
<dbReference type="GO" id="GO:0005524">
    <property type="term" value="F:ATP binding"/>
    <property type="evidence" value="ECO:0007669"/>
    <property type="project" value="UniProtKB-KW"/>
</dbReference>
<dbReference type="InterPro" id="IPR000897">
    <property type="entry name" value="SRP54_GTPase_dom"/>
</dbReference>
<dbReference type="GO" id="GO:0016787">
    <property type="term" value="F:hydrolase activity"/>
    <property type="evidence" value="ECO:0007669"/>
    <property type="project" value="UniProtKB-KW"/>
</dbReference>
<dbReference type="Gene3D" id="3.40.50.300">
    <property type="entry name" value="P-loop containing nucleotide triphosphate hydrolases"/>
    <property type="match status" value="1"/>
</dbReference>
<organism evidence="13 14">
    <name type="scientific">Sordaria brevicollis</name>
    <dbReference type="NCBI Taxonomy" id="83679"/>
    <lineage>
        <taxon>Eukaryota</taxon>
        <taxon>Fungi</taxon>
        <taxon>Dikarya</taxon>
        <taxon>Ascomycota</taxon>
        <taxon>Pezizomycotina</taxon>
        <taxon>Sordariomycetes</taxon>
        <taxon>Sordariomycetidae</taxon>
        <taxon>Sordariales</taxon>
        <taxon>Sordariaceae</taxon>
        <taxon>Sordaria</taxon>
    </lineage>
</organism>
<reference evidence="13" key="2">
    <citation type="submission" date="2023-07" db="EMBL/GenBank/DDBJ databases">
        <authorList>
            <consortium name="Lawrence Berkeley National Laboratory"/>
            <person name="Haridas S."/>
            <person name="Hensen N."/>
            <person name="Bonometti L."/>
            <person name="Westerberg I."/>
            <person name="Brannstrom I.O."/>
            <person name="Guillou S."/>
            <person name="Cros-Aarteil S."/>
            <person name="Calhoun S."/>
            <person name="Kuo A."/>
            <person name="Mondo S."/>
            <person name="Pangilinan J."/>
            <person name="Riley R."/>
            <person name="LaButti K."/>
            <person name="Andreopoulos B."/>
            <person name="Lipzen A."/>
            <person name="Chen C."/>
            <person name="Yanf M."/>
            <person name="Daum C."/>
            <person name="Ng V."/>
            <person name="Clum A."/>
            <person name="Steindorff A."/>
            <person name="Ohm R."/>
            <person name="Martin F."/>
            <person name="Silar P."/>
            <person name="Natvig D."/>
            <person name="Lalanne C."/>
            <person name="Gautier V."/>
            <person name="Ament-velasquez S.L."/>
            <person name="Kruys A."/>
            <person name="Hutchinson M.I."/>
            <person name="Powell A.J."/>
            <person name="Barry K."/>
            <person name="Miller A.N."/>
            <person name="Grigoriev I.V."/>
            <person name="Debuchy R."/>
            <person name="Gladieux P."/>
            <person name="Thoren M.H."/>
            <person name="Johannesson H."/>
        </authorList>
    </citation>
    <scope>NUCLEOTIDE SEQUENCE</scope>
    <source>
        <strain evidence="13">FGSC 1904</strain>
    </source>
</reference>
<gene>
    <name evidence="13" type="ORF">B0T20DRAFT_498771</name>
</gene>
<proteinExistence type="inferred from homology"/>
<dbReference type="GO" id="GO:0005737">
    <property type="term" value="C:cytoplasm"/>
    <property type="evidence" value="ECO:0007669"/>
    <property type="project" value="UniProtKB-SubCell"/>
</dbReference>
<dbReference type="SUPFAM" id="SSF52540">
    <property type="entry name" value="P-loop containing nucleoside triphosphate hydrolases"/>
    <property type="match status" value="1"/>
</dbReference>
<accession>A0AAE0UC80</accession>
<comment type="subcellular location">
    <subcellularLocation>
        <location evidence="2">Cytoplasm</location>
    </subcellularLocation>
    <subcellularLocation>
        <location evidence="1">Nucleus</location>
    </subcellularLocation>
</comment>
<protein>
    <submittedName>
        <fullName evidence="13">P-loop containing nucleoside triphosphate hydrolase protein</fullName>
    </submittedName>
</protein>
<evidence type="ECO:0000256" key="11">
    <source>
        <dbReference type="SAM" id="MobiDB-lite"/>
    </source>
</evidence>
<dbReference type="GO" id="GO:0005525">
    <property type="term" value="F:GTP binding"/>
    <property type="evidence" value="ECO:0007669"/>
    <property type="project" value="UniProtKB-KW"/>
</dbReference>
<dbReference type="EMBL" id="JAUTDP010000006">
    <property type="protein sequence ID" value="KAK3398768.1"/>
    <property type="molecule type" value="Genomic_DNA"/>
</dbReference>
<dbReference type="Pfam" id="PF00448">
    <property type="entry name" value="SRP54"/>
    <property type="match status" value="1"/>
</dbReference>
<evidence type="ECO:0000256" key="6">
    <source>
        <dbReference type="ARBA" id="ARBA00022777"/>
    </source>
</evidence>
<keyword evidence="14" id="KW-1185">Reference proteome</keyword>
<evidence type="ECO:0000256" key="9">
    <source>
        <dbReference type="ARBA" id="ARBA00023242"/>
    </source>
</evidence>
<evidence type="ECO:0000256" key="4">
    <source>
        <dbReference type="ARBA" id="ARBA00022679"/>
    </source>
</evidence>
<dbReference type="InterPro" id="IPR027417">
    <property type="entry name" value="P-loop_NTPase"/>
</dbReference>
<name>A0AAE0UC80_SORBR</name>
<feature type="domain" description="SRP54-type proteins GTP-binding" evidence="12">
    <location>
        <begin position="58"/>
        <end position="115"/>
    </location>
</feature>
<keyword evidence="6" id="KW-0418">Kinase</keyword>
<dbReference type="GO" id="GO:0006614">
    <property type="term" value="P:SRP-dependent cotranslational protein targeting to membrane"/>
    <property type="evidence" value="ECO:0007669"/>
    <property type="project" value="InterPro"/>
</dbReference>
<evidence type="ECO:0000256" key="5">
    <source>
        <dbReference type="ARBA" id="ARBA00022741"/>
    </source>
</evidence>
<feature type="region of interest" description="Disordered" evidence="11">
    <location>
        <begin position="1"/>
        <end position="26"/>
    </location>
</feature>
<evidence type="ECO:0000313" key="13">
    <source>
        <dbReference type="EMBL" id="KAK3398768.1"/>
    </source>
</evidence>
<dbReference type="GO" id="GO:0016301">
    <property type="term" value="F:kinase activity"/>
    <property type="evidence" value="ECO:0007669"/>
    <property type="project" value="UniProtKB-KW"/>
</dbReference>
<evidence type="ECO:0000256" key="8">
    <source>
        <dbReference type="ARBA" id="ARBA00023134"/>
    </source>
</evidence>
<keyword evidence="5" id="KW-0547">Nucleotide-binding</keyword>
<evidence type="ECO:0000313" key="14">
    <source>
        <dbReference type="Proteomes" id="UP001281003"/>
    </source>
</evidence>
<keyword evidence="9" id="KW-0539">Nucleus</keyword>
<keyword evidence="13" id="KW-0378">Hydrolase</keyword>
<comment type="similarity">
    <text evidence="10">Belongs to the GLYK kinase family.</text>
</comment>
<dbReference type="AlphaFoldDB" id="A0AAE0UC80"/>
<evidence type="ECO:0000256" key="3">
    <source>
        <dbReference type="ARBA" id="ARBA00022490"/>
    </source>
</evidence>
<evidence type="ECO:0000256" key="2">
    <source>
        <dbReference type="ARBA" id="ARBA00004496"/>
    </source>
</evidence>
<keyword evidence="4" id="KW-0808">Transferase</keyword>
<comment type="caution">
    <text evidence="13">The sequence shown here is derived from an EMBL/GenBank/DDBJ whole genome shotgun (WGS) entry which is preliminary data.</text>
</comment>